<evidence type="ECO:0000259" key="1">
    <source>
        <dbReference type="Pfam" id="PF25137"/>
    </source>
</evidence>
<dbReference type="PANTHER" id="PTHR11496">
    <property type="entry name" value="ALCOHOL DEHYDROGENASE"/>
    <property type="match status" value="1"/>
</dbReference>
<evidence type="ECO:0000313" key="2">
    <source>
        <dbReference type="EMBL" id="KAF5235680.1"/>
    </source>
</evidence>
<proteinExistence type="predicted"/>
<dbReference type="Proteomes" id="UP000573603">
    <property type="component" value="Unassembled WGS sequence"/>
</dbReference>
<organism evidence="2 3">
    <name type="scientific">Fusarium anthophilum</name>
    <dbReference type="NCBI Taxonomy" id="48485"/>
    <lineage>
        <taxon>Eukaryota</taxon>
        <taxon>Fungi</taxon>
        <taxon>Dikarya</taxon>
        <taxon>Ascomycota</taxon>
        <taxon>Pezizomycotina</taxon>
        <taxon>Sordariomycetes</taxon>
        <taxon>Hypocreomycetidae</taxon>
        <taxon>Hypocreales</taxon>
        <taxon>Nectriaceae</taxon>
        <taxon>Fusarium</taxon>
        <taxon>Fusarium fujikuroi species complex</taxon>
    </lineage>
</organism>
<keyword evidence="3" id="KW-1185">Reference proteome</keyword>
<name>A0A8H4YXK9_9HYPO</name>
<dbReference type="PANTHER" id="PTHR11496:SF105">
    <property type="entry name" value="REDUCTASE, PUTATIVE (AFU_ORTHOLOGUE AFUA_6G07090)-RELATED"/>
    <property type="match status" value="1"/>
</dbReference>
<accession>A0A8H4YXK9</accession>
<dbReference type="InterPro" id="IPR056798">
    <property type="entry name" value="ADH_Fe_C"/>
</dbReference>
<evidence type="ECO:0000313" key="3">
    <source>
        <dbReference type="Proteomes" id="UP000573603"/>
    </source>
</evidence>
<reference evidence="2 3" key="1">
    <citation type="journal article" date="2020" name="BMC Genomics">
        <title>Correction to: Identification and distribution of gene clusters required for synthesis of sphingolipid metabolism inhibitors in diverse species of the filamentous fungus Fusarium.</title>
        <authorList>
            <person name="Kim H.S."/>
            <person name="Lohmar J.M."/>
            <person name="Busman M."/>
            <person name="Brown D.W."/>
            <person name="Naumann T.A."/>
            <person name="Divon H.H."/>
            <person name="Lysoe E."/>
            <person name="Uhlig S."/>
            <person name="Proctor R.H."/>
        </authorList>
    </citation>
    <scope>NUCLEOTIDE SEQUENCE [LARGE SCALE GENOMIC DNA]</scope>
    <source>
        <strain evidence="2 3">NRRL 25214</strain>
    </source>
</reference>
<dbReference type="Gene3D" id="1.20.1090.10">
    <property type="entry name" value="Dehydroquinate synthase-like - alpha domain"/>
    <property type="match status" value="1"/>
</dbReference>
<comment type="caution">
    <text evidence="2">The sequence shown here is derived from an EMBL/GenBank/DDBJ whole genome shotgun (WGS) entry which is preliminary data.</text>
</comment>
<protein>
    <recommendedName>
        <fullName evidence="1">Fe-containing alcohol dehydrogenase-like C-terminal domain-containing protein</fullName>
    </recommendedName>
</protein>
<dbReference type="AlphaFoldDB" id="A0A8H4YXK9"/>
<dbReference type="Pfam" id="PF25137">
    <property type="entry name" value="ADH_Fe_C"/>
    <property type="match status" value="1"/>
</dbReference>
<dbReference type="GO" id="GO:0005739">
    <property type="term" value="C:mitochondrion"/>
    <property type="evidence" value="ECO:0007669"/>
    <property type="project" value="TreeGrafter"/>
</dbReference>
<dbReference type="SUPFAM" id="SSF56796">
    <property type="entry name" value="Dehydroquinate synthase-like"/>
    <property type="match status" value="1"/>
</dbReference>
<dbReference type="EMBL" id="JABEVY010000344">
    <property type="protein sequence ID" value="KAF5235680.1"/>
    <property type="molecule type" value="Genomic_DNA"/>
</dbReference>
<feature type="domain" description="Fe-containing alcohol dehydrogenase-like C-terminal" evidence="1">
    <location>
        <begin position="65"/>
        <end position="230"/>
    </location>
</feature>
<dbReference type="InterPro" id="IPR039697">
    <property type="entry name" value="Alcohol_dehydrogenase_Fe"/>
</dbReference>
<sequence>MLLSTPQQVDAAEDLKSILGGRIAGIFSDATMHTPVSVTDRALAEVRKYEADSCRLEAAALSGSGKNPISDLIAVEDIRALASSLPDIVKGEEDGPARELALYGAWLCGVCLGSQSMSLHHNLCHVLGGTFDLPHAQTHTAVLPHAVAYNAPVTKDTMKKLANVLPDSQGDAIQGLNKLLSQLKVKRALKEFGMKEEDIERATEITLLRPYQNPRKLDRSLIHELIRRAWAGEPARADL</sequence>
<dbReference type="GO" id="GO:0004022">
    <property type="term" value="F:alcohol dehydrogenase (NAD+) activity"/>
    <property type="evidence" value="ECO:0007669"/>
    <property type="project" value="TreeGrafter"/>
</dbReference>
<gene>
    <name evidence="2" type="ORF">FANTH_11630</name>
</gene>